<proteinExistence type="predicted"/>
<name>A0ABU8MPT8_9PSEU</name>
<sequence>MAPHPSPESTAPTSPSRIEVVPVAWLDAGDIVAEHDPALSIEENASTDEWSRVERVERRVVSCRVVVHFEDGSRAVGYPEQSILRAVAL</sequence>
<organism evidence="1 2">
    <name type="scientific">Actinomycetospora aurantiaca</name>
    <dbReference type="NCBI Taxonomy" id="3129233"/>
    <lineage>
        <taxon>Bacteria</taxon>
        <taxon>Bacillati</taxon>
        <taxon>Actinomycetota</taxon>
        <taxon>Actinomycetes</taxon>
        <taxon>Pseudonocardiales</taxon>
        <taxon>Pseudonocardiaceae</taxon>
        <taxon>Actinomycetospora</taxon>
    </lineage>
</organism>
<protein>
    <submittedName>
        <fullName evidence="1">Uncharacterized protein</fullName>
    </submittedName>
</protein>
<comment type="caution">
    <text evidence="1">The sequence shown here is derived from an EMBL/GenBank/DDBJ whole genome shotgun (WGS) entry which is preliminary data.</text>
</comment>
<dbReference type="RefSeq" id="WP_337695002.1">
    <property type="nucleotide sequence ID" value="NZ_JBBEGN010000004.1"/>
</dbReference>
<evidence type="ECO:0000313" key="2">
    <source>
        <dbReference type="Proteomes" id="UP001385809"/>
    </source>
</evidence>
<dbReference type="Proteomes" id="UP001385809">
    <property type="component" value="Unassembled WGS sequence"/>
</dbReference>
<keyword evidence="2" id="KW-1185">Reference proteome</keyword>
<gene>
    <name evidence="1" type="ORF">WCD74_11630</name>
</gene>
<accession>A0ABU8MPT8</accession>
<evidence type="ECO:0000313" key="1">
    <source>
        <dbReference type="EMBL" id="MEJ2868418.1"/>
    </source>
</evidence>
<dbReference type="EMBL" id="JBBEGN010000004">
    <property type="protein sequence ID" value="MEJ2868418.1"/>
    <property type="molecule type" value="Genomic_DNA"/>
</dbReference>
<reference evidence="1 2" key="1">
    <citation type="submission" date="2024-03" db="EMBL/GenBank/DDBJ databases">
        <title>Actinomycetospora sp. OC33-EN08, a novel actinomycete isolated from wild orchid (Aerides multiflora).</title>
        <authorList>
            <person name="Suriyachadkun C."/>
        </authorList>
    </citation>
    <scope>NUCLEOTIDE SEQUENCE [LARGE SCALE GENOMIC DNA]</scope>
    <source>
        <strain evidence="1 2">OC33-EN08</strain>
    </source>
</reference>